<dbReference type="Proteomes" id="UP001165960">
    <property type="component" value="Unassembled WGS sequence"/>
</dbReference>
<gene>
    <name evidence="1" type="ORF">DSO57_1038509</name>
</gene>
<name>A0ACC2UJP1_9FUNG</name>
<accession>A0ACC2UJP1</accession>
<comment type="caution">
    <text evidence="1">The sequence shown here is derived from an EMBL/GenBank/DDBJ whole genome shotgun (WGS) entry which is preliminary data.</text>
</comment>
<reference evidence="1" key="1">
    <citation type="submission" date="2022-04" db="EMBL/GenBank/DDBJ databases">
        <title>Genome of the entomopathogenic fungus Entomophthora muscae.</title>
        <authorList>
            <person name="Elya C."/>
            <person name="Lovett B.R."/>
            <person name="Lee E."/>
            <person name="Macias A.M."/>
            <person name="Hajek A.E."/>
            <person name="De Bivort B.L."/>
            <person name="Kasson M.T."/>
            <person name="De Fine Licht H.H."/>
            <person name="Stajich J.E."/>
        </authorList>
    </citation>
    <scope>NUCLEOTIDE SEQUENCE</scope>
    <source>
        <strain evidence="1">Berkeley</strain>
    </source>
</reference>
<evidence type="ECO:0000313" key="1">
    <source>
        <dbReference type="EMBL" id="KAJ9086925.1"/>
    </source>
</evidence>
<proteinExistence type="predicted"/>
<keyword evidence="2" id="KW-1185">Reference proteome</keyword>
<evidence type="ECO:0000313" key="2">
    <source>
        <dbReference type="Proteomes" id="UP001165960"/>
    </source>
</evidence>
<dbReference type="EMBL" id="QTSX02000496">
    <property type="protein sequence ID" value="KAJ9086925.1"/>
    <property type="molecule type" value="Genomic_DNA"/>
</dbReference>
<protein>
    <submittedName>
        <fullName evidence="1">Uncharacterized protein</fullName>
    </submittedName>
</protein>
<sequence>MSVFFAFLYVANGIHVPNSDEFNSGTLISLTHKSYYLGVKHHIPKGFSWSGAPEDFGEVHDQLKESTFSGEYFDLGKGKACYNETMRSLWIDFSTDLPQMSHAVKLDEINNLRTSHIFVKDFQQLAEKDNCTT</sequence>
<organism evidence="1 2">
    <name type="scientific">Entomophthora muscae</name>
    <dbReference type="NCBI Taxonomy" id="34485"/>
    <lineage>
        <taxon>Eukaryota</taxon>
        <taxon>Fungi</taxon>
        <taxon>Fungi incertae sedis</taxon>
        <taxon>Zoopagomycota</taxon>
        <taxon>Entomophthoromycotina</taxon>
        <taxon>Entomophthoromycetes</taxon>
        <taxon>Entomophthorales</taxon>
        <taxon>Entomophthoraceae</taxon>
        <taxon>Entomophthora</taxon>
    </lineage>
</organism>